<comment type="caution">
    <text evidence="3">The sequence shown here is derived from an EMBL/GenBank/DDBJ whole genome shotgun (WGS) entry which is preliminary data.</text>
</comment>
<dbReference type="InterPro" id="IPR031165">
    <property type="entry name" value="GNAT_YJDJ"/>
</dbReference>
<accession>A0ABS2QL89</accession>
<dbReference type="EMBL" id="JAFBFI010000016">
    <property type="protein sequence ID" value="MBM7693937.1"/>
    <property type="molecule type" value="Genomic_DNA"/>
</dbReference>
<reference evidence="3 4" key="1">
    <citation type="submission" date="2021-01" db="EMBL/GenBank/DDBJ databases">
        <title>Genomic Encyclopedia of Type Strains, Phase IV (KMG-IV): sequencing the most valuable type-strain genomes for metagenomic binning, comparative biology and taxonomic classification.</title>
        <authorList>
            <person name="Goeker M."/>
        </authorList>
    </citation>
    <scope>NUCLEOTIDE SEQUENCE [LARGE SCALE GENOMIC DNA]</scope>
    <source>
        <strain evidence="3 4">DSM 105482</strain>
    </source>
</reference>
<dbReference type="InterPro" id="IPR016181">
    <property type="entry name" value="Acyl_CoA_acyltransferase"/>
</dbReference>
<sequence>MEEIKKGNNEFFMDKEGEKAAVIQWVPEGKNLNGRQLITIHHTEVGSQLKGQGAGRALVEKVVEYARKENLSVRATCSFAKKVLDETKKFHDVLPD</sequence>
<gene>
    <name evidence="3" type="ORF">JOC77_003381</name>
</gene>
<dbReference type="Proteomes" id="UP000823486">
    <property type="component" value="Unassembled WGS sequence"/>
</dbReference>
<dbReference type="InterPro" id="IPR045057">
    <property type="entry name" value="Gcn5-rel_NAT"/>
</dbReference>
<protein>
    <submittedName>
        <fullName evidence="3">GNAT family acetyltransferase</fullName>
    </submittedName>
</protein>
<dbReference type="PANTHER" id="PTHR31435:SF10">
    <property type="entry name" value="BSR4717 PROTEIN"/>
    <property type="match status" value="1"/>
</dbReference>
<evidence type="ECO:0000313" key="4">
    <source>
        <dbReference type="Proteomes" id="UP000823486"/>
    </source>
</evidence>
<dbReference type="InterPro" id="IPR000182">
    <property type="entry name" value="GNAT_dom"/>
</dbReference>
<dbReference type="SUPFAM" id="SSF55729">
    <property type="entry name" value="Acyl-CoA N-acyltransferases (Nat)"/>
    <property type="match status" value="1"/>
</dbReference>
<feature type="domain" description="N-acetyltransferase" evidence="1">
    <location>
        <begin position="1"/>
        <end position="96"/>
    </location>
</feature>
<evidence type="ECO:0000313" key="3">
    <source>
        <dbReference type="EMBL" id="MBM7693937.1"/>
    </source>
</evidence>
<keyword evidence="4" id="KW-1185">Reference proteome</keyword>
<proteinExistence type="predicted"/>
<dbReference type="Gene3D" id="3.40.630.30">
    <property type="match status" value="1"/>
</dbReference>
<evidence type="ECO:0000259" key="1">
    <source>
        <dbReference type="PROSITE" id="PS51186"/>
    </source>
</evidence>
<dbReference type="PANTHER" id="PTHR31435">
    <property type="entry name" value="PROTEIN NATD1"/>
    <property type="match status" value="1"/>
</dbReference>
<dbReference type="RefSeq" id="WP_204545165.1">
    <property type="nucleotide sequence ID" value="NZ_JAFBFI010000016.1"/>
</dbReference>
<feature type="domain" description="N-acetyltransferase" evidence="2">
    <location>
        <begin position="3"/>
        <end position="95"/>
    </location>
</feature>
<dbReference type="PROSITE" id="PS51729">
    <property type="entry name" value="GNAT_YJDJ"/>
    <property type="match status" value="1"/>
</dbReference>
<dbReference type="Pfam" id="PF14542">
    <property type="entry name" value="Acetyltransf_CG"/>
    <property type="match status" value="1"/>
</dbReference>
<dbReference type="PROSITE" id="PS51186">
    <property type="entry name" value="GNAT"/>
    <property type="match status" value="1"/>
</dbReference>
<dbReference type="CDD" id="cd04301">
    <property type="entry name" value="NAT_SF"/>
    <property type="match status" value="1"/>
</dbReference>
<evidence type="ECO:0000259" key="2">
    <source>
        <dbReference type="PROSITE" id="PS51729"/>
    </source>
</evidence>
<name>A0ABS2QL89_9BACI</name>
<organism evidence="3 4">
    <name type="scientific">Peribacillus deserti</name>
    <dbReference type="NCBI Taxonomy" id="673318"/>
    <lineage>
        <taxon>Bacteria</taxon>
        <taxon>Bacillati</taxon>
        <taxon>Bacillota</taxon>
        <taxon>Bacilli</taxon>
        <taxon>Bacillales</taxon>
        <taxon>Bacillaceae</taxon>
        <taxon>Peribacillus</taxon>
    </lineage>
</organism>